<name>A0A7R9B032_TIMSH</name>
<feature type="compositionally biased region" description="Low complexity" evidence="1">
    <location>
        <begin position="182"/>
        <end position="203"/>
    </location>
</feature>
<feature type="region of interest" description="Disordered" evidence="1">
    <location>
        <begin position="182"/>
        <end position="209"/>
    </location>
</feature>
<reference evidence="2" key="1">
    <citation type="submission" date="2020-11" db="EMBL/GenBank/DDBJ databases">
        <authorList>
            <person name="Tran Van P."/>
        </authorList>
    </citation>
    <scope>NUCLEOTIDE SEQUENCE</scope>
</reference>
<sequence>MFPQAVYFPIRTLYFTLKFEQRYMTSELAAAMANTQTHPQGPVVSTPSTPGQINTTTTTSKIPGGIPTITLPVGFSTPVGSKILKIASNTITLATSTSSETQAQGNHRSVQHHAGYIHFLGDTDTRHKVTTDHYNITLATSTSSETQAQGNHRSLQHHTWCIHYLRDTGTSYIERVYFPGETSNTASGSTQQQSGQTPNQPSGGETGPIRATPSMWWCSRIMRMQRDIHPTVLSSLEGIVDQVNRQLSHML</sequence>
<accession>A0A7R9B032</accession>
<organism evidence="2">
    <name type="scientific">Timema shepardi</name>
    <name type="common">Walking stick</name>
    <dbReference type="NCBI Taxonomy" id="629360"/>
    <lineage>
        <taxon>Eukaryota</taxon>
        <taxon>Metazoa</taxon>
        <taxon>Ecdysozoa</taxon>
        <taxon>Arthropoda</taxon>
        <taxon>Hexapoda</taxon>
        <taxon>Insecta</taxon>
        <taxon>Pterygota</taxon>
        <taxon>Neoptera</taxon>
        <taxon>Polyneoptera</taxon>
        <taxon>Phasmatodea</taxon>
        <taxon>Timematodea</taxon>
        <taxon>Timematoidea</taxon>
        <taxon>Timematidae</taxon>
        <taxon>Timema</taxon>
    </lineage>
</organism>
<proteinExistence type="predicted"/>
<dbReference type="AlphaFoldDB" id="A0A7R9B032"/>
<dbReference type="EMBL" id="OC003514">
    <property type="protein sequence ID" value="CAD7263387.1"/>
    <property type="molecule type" value="Genomic_DNA"/>
</dbReference>
<protein>
    <submittedName>
        <fullName evidence="2">Uncharacterized protein</fullName>
    </submittedName>
</protein>
<gene>
    <name evidence="2" type="ORF">TSIB3V08_LOCUS7466</name>
</gene>
<evidence type="ECO:0000313" key="2">
    <source>
        <dbReference type="EMBL" id="CAD7263387.1"/>
    </source>
</evidence>
<evidence type="ECO:0000256" key="1">
    <source>
        <dbReference type="SAM" id="MobiDB-lite"/>
    </source>
</evidence>